<evidence type="ECO:0000259" key="3">
    <source>
        <dbReference type="Pfam" id="PF05699"/>
    </source>
</evidence>
<keyword evidence="1" id="KW-0472">Membrane</keyword>
<comment type="caution">
    <text evidence="4">The sequence shown here is derived from an EMBL/GenBank/DDBJ whole genome shotgun (WGS) entry which is preliminary data.</text>
</comment>
<sequence>MLVVVFTVFPSMFISVLLRQLQLVLVLRGGPGTCSVVVTAVVCEAGGGSEAATETDRVVVCDKGMVMVMVVVAGMVSDRGILVVVAGMVSDRGILVVVVVVVGMVSDKAMVVVVVGGYAESEPFVSMSINQDEAGMSAKRHRLFAYMPPAGQLLASSSTYETTVVKAELETYLEGVLPFDVNQLRYWRDTKSFKILKYFAKNILGCCATSASSERVFCKAGNFYIPEQAKLGPETFRRLINDDKMQL</sequence>
<feature type="transmembrane region" description="Helical" evidence="1">
    <location>
        <begin position="65"/>
        <end position="87"/>
    </location>
</feature>
<feature type="chain" id="PRO_5042143393" description="HAT C-terminal dimerisation domain-containing protein" evidence="2">
    <location>
        <begin position="19"/>
        <end position="247"/>
    </location>
</feature>
<organism evidence="4 5">
    <name type="scientific">Petrolisthes cinctipes</name>
    <name type="common">Flat porcelain crab</name>
    <dbReference type="NCBI Taxonomy" id="88211"/>
    <lineage>
        <taxon>Eukaryota</taxon>
        <taxon>Metazoa</taxon>
        <taxon>Ecdysozoa</taxon>
        <taxon>Arthropoda</taxon>
        <taxon>Crustacea</taxon>
        <taxon>Multicrustacea</taxon>
        <taxon>Malacostraca</taxon>
        <taxon>Eumalacostraca</taxon>
        <taxon>Eucarida</taxon>
        <taxon>Decapoda</taxon>
        <taxon>Pleocyemata</taxon>
        <taxon>Anomura</taxon>
        <taxon>Galatheoidea</taxon>
        <taxon>Porcellanidae</taxon>
        <taxon>Petrolisthes</taxon>
    </lineage>
</organism>
<dbReference type="EMBL" id="JAWQEG010001082">
    <property type="protein sequence ID" value="KAK3882560.1"/>
    <property type="molecule type" value="Genomic_DNA"/>
</dbReference>
<evidence type="ECO:0000313" key="5">
    <source>
        <dbReference type="Proteomes" id="UP001286313"/>
    </source>
</evidence>
<keyword evidence="2" id="KW-0732">Signal</keyword>
<gene>
    <name evidence="4" type="ORF">Pcinc_013070</name>
</gene>
<dbReference type="GO" id="GO:0046983">
    <property type="term" value="F:protein dimerization activity"/>
    <property type="evidence" value="ECO:0007669"/>
    <property type="project" value="InterPro"/>
</dbReference>
<keyword evidence="5" id="KW-1185">Reference proteome</keyword>
<accession>A0AAE1FZM7</accession>
<dbReference type="Pfam" id="PF05699">
    <property type="entry name" value="Dimer_Tnp_hAT"/>
    <property type="match status" value="1"/>
</dbReference>
<dbReference type="SUPFAM" id="SSF53098">
    <property type="entry name" value="Ribonuclease H-like"/>
    <property type="match status" value="1"/>
</dbReference>
<proteinExistence type="predicted"/>
<evidence type="ECO:0000256" key="2">
    <source>
        <dbReference type="SAM" id="SignalP"/>
    </source>
</evidence>
<feature type="domain" description="HAT C-terminal dimerisation" evidence="3">
    <location>
        <begin position="169"/>
        <end position="239"/>
    </location>
</feature>
<dbReference type="InterPro" id="IPR012337">
    <property type="entry name" value="RNaseH-like_sf"/>
</dbReference>
<feature type="signal peptide" evidence="2">
    <location>
        <begin position="1"/>
        <end position="18"/>
    </location>
</feature>
<evidence type="ECO:0000256" key="1">
    <source>
        <dbReference type="SAM" id="Phobius"/>
    </source>
</evidence>
<name>A0AAE1FZM7_PETCI</name>
<dbReference type="InterPro" id="IPR008906">
    <property type="entry name" value="HATC_C_dom"/>
</dbReference>
<keyword evidence="1" id="KW-1133">Transmembrane helix</keyword>
<evidence type="ECO:0000313" key="4">
    <source>
        <dbReference type="EMBL" id="KAK3882560.1"/>
    </source>
</evidence>
<keyword evidence="1" id="KW-0812">Transmembrane</keyword>
<reference evidence="4" key="1">
    <citation type="submission" date="2023-10" db="EMBL/GenBank/DDBJ databases">
        <title>Genome assemblies of two species of porcelain crab, Petrolisthes cinctipes and Petrolisthes manimaculis (Anomura: Porcellanidae).</title>
        <authorList>
            <person name="Angst P."/>
        </authorList>
    </citation>
    <scope>NUCLEOTIDE SEQUENCE</scope>
    <source>
        <strain evidence="4">PB745_01</strain>
        <tissue evidence="4">Gill</tissue>
    </source>
</reference>
<protein>
    <recommendedName>
        <fullName evidence="3">HAT C-terminal dimerisation domain-containing protein</fullName>
    </recommendedName>
</protein>
<feature type="transmembrane region" description="Helical" evidence="1">
    <location>
        <begin position="94"/>
        <end position="119"/>
    </location>
</feature>
<dbReference type="AlphaFoldDB" id="A0AAE1FZM7"/>
<dbReference type="Proteomes" id="UP001286313">
    <property type="component" value="Unassembled WGS sequence"/>
</dbReference>